<accession>A0A126T7N9</accession>
<evidence type="ECO:0000256" key="6">
    <source>
        <dbReference type="ARBA" id="ARBA00023136"/>
    </source>
</evidence>
<evidence type="ECO:0000256" key="2">
    <source>
        <dbReference type="ARBA" id="ARBA00005779"/>
    </source>
</evidence>
<keyword evidence="9" id="KW-1185">Reference proteome</keyword>
<organism evidence="8 9">
    <name type="scientific">Methylomonas denitrificans</name>
    <dbReference type="NCBI Taxonomy" id="1538553"/>
    <lineage>
        <taxon>Bacteria</taxon>
        <taxon>Pseudomonadati</taxon>
        <taxon>Pseudomonadota</taxon>
        <taxon>Gammaproteobacteria</taxon>
        <taxon>Methylococcales</taxon>
        <taxon>Methylococcaceae</taxon>
        <taxon>Methylomonas</taxon>
    </lineage>
</organism>
<keyword evidence="4 7" id="KW-0812">Transmembrane</keyword>
<gene>
    <name evidence="8" type="ORF">JT25_016540</name>
</gene>
<proteinExistence type="inferred from homology"/>
<dbReference type="EMBL" id="CP014476">
    <property type="protein sequence ID" value="AMK78068.1"/>
    <property type="molecule type" value="Genomic_DNA"/>
</dbReference>
<dbReference type="PANTHER" id="PTHR40043">
    <property type="entry name" value="UPF0719 INNER MEMBRANE PROTEIN YJFL"/>
    <property type="match status" value="1"/>
</dbReference>
<sequence length="138" mass="14499">MESLDLSNILAGANGFFLHFIAAAALTGLFAFCYLWITPYAEFKLIREGKTAPAVAFSAALLGFVLALSGAVANSVSFIDMLIWAGIALFLQVLVFVGLRLAFADLCKRIADDELGPAIVLAGFALAAGLLSAACMTY</sequence>
<name>A0A126T7N9_9GAMM</name>
<evidence type="ECO:0000256" key="5">
    <source>
        <dbReference type="ARBA" id="ARBA00022989"/>
    </source>
</evidence>
<comment type="similarity">
    <text evidence="2">Belongs to the UPF0719 family.</text>
</comment>
<feature type="transmembrane region" description="Helical" evidence="7">
    <location>
        <begin position="81"/>
        <end position="103"/>
    </location>
</feature>
<evidence type="ECO:0000313" key="9">
    <source>
        <dbReference type="Proteomes" id="UP000030512"/>
    </source>
</evidence>
<dbReference type="KEGG" id="mdn:JT25_016540"/>
<keyword evidence="6 7" id="KW-0472">Membrane</keyword>
<feature type="transmembrane region" description="Helical" evidence="7">
    <location>
        <begin position="16"/>
        <end position="37"/>
    </location>
</feature>
<dbReference type="AlphaFoldDB" id="A0A126T7N9"/>
<feature type="transmembrane region" description="Helical" evidence="7">
    <location>
        <begin position="115"/>
        <end position="134"/>
    </location>
</feature>
<dbReference type="GO" id="GO:0005886">
    <property type="term" value="C:plasma membrane"/>
    <property type="evidence" value="ECO:0007669"/>
    <property type="project" value="UniProtKB-SubCell"/>
</dbReference>
<evidence type="ECO:0000256" key="1">
    <source>
        <dbReference type="ARBA" id="ARBA00004651"/>
    </source>
</evidence>
<keyword evidence="5 7" id="KW-1133">Transmembrane helix</keyword>
<dbReference type="STRING" id="1538553.JT25_016540"/>
<dbReference type="Proteomes" id="UP000030512">
    <property type="component" value="Chromosome"/>
</dbReference>
<reference evidence="8 9" key="1">
    <citation type="journal article" date="2015" name="Environ. Microbiol.">
        <title>Methane oxidation coupled to nitrate reduction under hypoxia by the Gammaproteobacterium Methylomonas denitrificans, sp. nov. type strain FJG1.</title>
        <authorList>
            <person name="Kits K.D."/>
            <person name="Klotz M.G."/>
            <person name="Stein L.Y."/>
        </authorList>
    </citation>
    <scope>NUCLEOTIDE SEQUENCE [LARGE SCALE GENOMIC DNA]</scope>
    <source>
        <strain evidence="8 9">FJG1</strain>
    </source>
</reference>
<feature type="transmembrane region" description="Helical" evidence="7">
    <location>
        <begin position="49"/>
        <end position="69"/>
    </location>
</feature>
<keyword evidence="3" id="KW-1003">Cell membrane</keyword>
<evidence type="ECO:0000256" key="7">
    <source>
        <dbReference type="SAM" id="Phobius"/>
    </source>
</evidence>
<evidence type="ECO:0000313" key="8">
    <source>
        <dbReference type="EMBL" id="AMK78068.1"/>
    </source>
</evidence>
<dbReference type="Pfam" id="PF03994">
    <property type="entry name" value="DUF350"/>
    <property type="match status" value="1"/>
</dbReference>
<dbReference type="InterPro" id="IPR007140">
    <property type="entry name" value="DUF350"/>
</dbReference>
<dbReference type="OrthoDB" id="5573330at2"/>
<evidence type="ECO:0000256" key="3">
    <source>
        <dbReference type="ARBA" id="ARBA00022475"/>
    </source>
</evidence>
<comment type="subcellular location">
    <subcellularLocation>
        <location evidence="1">Cell membrane</location>
        <topology evidence="1">Multi-pass membrane protein</topology>
    </subcellularLocation>
</comment>
<dbReference type="PANTHER" id="PTHR40043:SF1">
    <property type="entry name" value="UPF0719 INNER MEMBRANE PROTEIN YJFL"/>
    <property type="match status" value="1"/>
</dbReference>
<evidence type="ECO:0000256" key="4">
    <source>
        <dbReference type="ARBA" id="ARBA00022692"/>
    </source>
</evidence>
<evidence type="ECO:0008006" key="10">
    <source>
        <dbReference type="Google" id="ProtNLM"/>
    </source>
</evidence>
<protein>
    <recommendedName>
        <fullName evidence="10">DUF350 domain-containing protein</fullName>
    </recommendedName>
</protein>
<dbReference type="RefSeq" id="WP_052142000.1">
    <property type="nucleotide sequence ID" value="NZ_CP014476.1"/>
</dbReference>